<dbReference type="Proteomes" id="UP000595460">
    <property type="component" value="Chromosome"/>
</dbReference>
<feature type="domain" description="Saccharopine dehydrogenase NADP binding" evidence="1">
    <location>
        <begin position="6"/>
        <end position="109"/>
    </location>
</feature>
<keyword evidence="4" id="KW-1185">Reference proteome</keyword>
<gene>
    <name evidence="3" type="ORF">JI749_13955</name>
</gene>
<dbReference type="SUPFAM" id="SSF51735">
    <property type="entry name" value="NAD(P)-binding Rossmann-fold domains"/>
    <property type="match status" value="1"/>
</dbReference>
<accession>A0ABX7BU05</accession>
<evidence type="ECO:0000313" key="3">
    <source>
        <dbReference type="EMBL" id="QQR35449.1"/>
    </source>
</evidence>
<evidence type="ECO:0000259" key="1">
    <source>
        <dbReference type="Pfam" id="PF03435"/>
    </source>
</evidence>
<dbReference type="InterPro" id="IPR025311">
    <property type="entry name" value="DUF4166"/>
</dbReference>
<evidence type="ECO:0000313" key="4">
    <source>
        <dbReference type="Proteomes" id="UP000595460"/>
    </source>
</evidence>
<feature type="domain" description="DUF4166" evidence="2">
    <location>
        <begin position="392"/>
        <end position="546"/>
    </location>
</feature>
<evidence type="ECO:0000259" key="2">
    <source>
        <dbReference type="Pfam" id="PF13761"/>
    </source>
</evidence>
<dbReference type="RefSeq" id="WP_201655085.1">
    <property type="nucleotide sequence ID" value="NZ_CP068047.1"/>
</dbReference>
<sequence length="548" mass="57758">MSRPHVLIVGASGVFGSRLARLLAGRKAFRVTLAGRAPHKAASLQSELRSIDPDGDYHTAMLDRDGVTAQELRALDCQVVVDCSGPFQLMGANLIEAAIGAPCHYVDLADSRSFVAGIGRFDAASRKAGVSVIAGASSSPCLSNAVLDHLVGDWMSIDTIDCVIVPGNQTPKGKSVISGILSWVGQPVRLFCEGEWQARAGWSGARTIAIDGVSPRRAMLAEVPDLDIIPARFSPRVRAGFDAGMELPVLNALIGLAGLAVRLGLVKSARAFLALGNLIANALDRFGSQQGGMLVEVVGLDRSGKPACATWQLKASDGHGPYVPIGPAAALIEHLVLSKQVASGAGSAAGRVALEAILPWYASLSIQTRQDVASAGPALFAGLLGDTFGDMPEVTQRLHRGWPAVIGKGSATVEPATTLPARVLARIFGLPATTGDLPLEVVIESRDGLEHWTRRFGAHRMRSVMRAQGDLLVERFGPVSIAMRLVGTADGLDMRPVEGWLVGIPLPRFLLPSVVARETVANGRHVFEVDIGLPLIGRLVAYRGTLDV</sequence>
<organism evidence="3 4">
    <name type="scientific">Devosia oryziradicis</name>
    <dbReference type="NCBI Taxonomy" id="2801335"/>
    <lineage>
        <taxon>Bacteria</taxon>
        <taxon>Pseudomonadati</taxon>
        <taxon>Pseudomonadota</taxon>
        <taxon>Alphaproteobacteria</taxon>
        <taxon>Hyphomicrobiales</taxon>
        <taxon>Devosiaceae</taxon>
        <taxon>Devosia</taxon>
    </lineage>
</organism>
<dbReference type="PANTHER" id="PTHR43796">
    <property type="entry name" value="CARBOXYNORSPERMIDINE SYNTHASE"/>
    <property type="match status" value="1"/>
</dbReference>
<dbReference type="Pfam" id="PF13761">
    <property type="entry name" value="DUF4166"/>
    <property type="match status" value="1"/>
</dbReference>
<protein>
    <submittedName>
        <fullName evidence="3">DUF4166 domain-containing protein</fullName>
    </submittedName>
</protein>
<dbReference type="InterPro" id="IPR005097">
    <property type="entry name" value="Sacchrp_dh_NADP-bd"/>
</dbReference>
<dbReference type="PANTHER" id="PTHR43796:SF2">
    <property type="entry name" value="CARBOXYNORSPERMIDINE SYNTHASE"/>
    <property type="match status" value="1"/>
</dbReference>
<proteinExistence type="predicted"/>
<dbReference type="Gene3D" id="3.40.50.720">
    <property type="entry name" value="NAD(P)-binding Rossmann-like Domain"/>
    <property type="match status" value="1"/>
</dbReference>
<dbReference type="EMBL" id="CP068047">
    <property type="protein sequence ID" value="QQR35449.1"/>
    <property type="molecule type" value="Genomic_DNA"/>
</dbReference>
<dbReference type="Pfam" id="PF03435">
    <property type="entry name" value="Sacchrp_dh_NADP"/>
    <property type="match status" value="1"/>
</dbReference>
<reference evidence="3 4" key="1">
    <citation type="submission" date="2021-01" db="EMBL/GenBank/DDBJ databases">
        <title>Genome seq and assembly of Devosia sp. G19.</title>
        <authorList>
            <person name="Chhetri G."/>
        </authorList>
    </citation>
    <scope>NUCLEOTIDE SEQUENCE [LARGE SCALE GENOMIC DNA]</scope>
    <source>
        <strain evidence="3 4">G19</strain>
    </source>
</reference>
<dbReference type="InterPro" id="IPR036291">
    <property type="entry name" value="NAD(P)-bd_dom_sf"/>
</dbReference>
<name>A0ABX7BU05_9HYPH</name>